<dbReference type="Proteomes" id="UP001159364">
    <property type="component" value="Linkage Group LG01"/>
</dbReference>
<sequence length="411" mass="44627">MVLDEPSVMVNPFAPDPSSIGKRLQDGSVAPPSSTTSRVPDGANPFAFSAGISFRDAALNKRYSPKRTWDEVLDNSFTLSEDMLKPTKHSSQGVVYGHATARCQYKKKDANTANEIVENCSSGVENSNANVPTADNKYGPWMIAKRITKPRIQKQSSNMQKPIVVTRSSFDALEIEDIKNTDDRVEADIGAAIAPTLPPIASSSKTKDKGKKVAFVDISNLPKAKTTISNHQAKSLSTKQPTMQNPKPSTYKSKHMSNITLSPSIPNPKPTSPMQTKLQNPPRKNVTGPNKHHTRLSTFTLGDFMDFKNSPISVETTVPLPTILNPKTNSVVEKPSKQADPKPGLPSASPNDIDLAIVSKENVISGRPPDLPAPVMDDVMGECESSIGMEHDSKNVMNDEGNDQSFVNIRV</sequence>
<protein>
    <submittedName>
        <fullName evidence="2">Uncharacterized protein</fullName>
    </submittedName>
</protein>
<reference evidence="2 3" key="1">
    <citation type="submission" date="2021-09" db="EMBL/GenBank/DDBJ databases">
        <title>Genomic insights and catalytic innovation underlie evolution of tropane alkaloids biosynthesis.</title>
        <authorList>
            <person name="Wang Y.-J."/>
            <person name="Tian T."/>
            <person name="Huang J.-P."/>
            <person name="Huang S.-X."/>
        </authorList>
    </citation>
    <scope>NUCLEOTIDE SEQUENCE [LARGE SCALE GENOMIC DNA]</scope>
    <source>
        <strain evidence="2">KIB-2018</strain>
        <tissue evidence="2">Leaf</tissue>
    </source>
</reference>
<dbReference type="EMBL" id="JAIWQS010000001">
    <property type="protein sequence ID" value="KAJ8774287.1"/>
    <property type="molecule type" value="Genomic_DNA"/>
</dbReference>
<name>A0AAV8U4P9_9ROSI</name>
<comment type="caution">
    <text evidence="2">The sequence shown here is derived from an EMBL/GenBank/DDBJ whole genome shotgun (WGS) entry which is preliminary data.</text>
</comment>
<dbReference type="AlphaFoldDB" id="A0AAV8U4P9"/>
<evidence type="ECO:0000256" key="1">
    <source>
        <dbReference type="SAM" id="MobiDB-lite"/>
    </source>
</evidence>
<feature type="region of interest" description="Disordered" evidence="1">
    <location>
        <begin position="227"/>
        <end position="295"/>
    </location>
</feature>
<feature type="region of interest" description="Disordered" evidence="1">
    <location>
        <begin position="1"/>
        <end position="42"/>
    </location>
</feature>
<accession>A0AAV8U4P9</accession>
<feature type="region of interest" description="Disordered" evidence="1">
    <location>
        <begin position="326"/>
        <end position="351"/>
    </location>
</feature>
<organism evidence="2 3">
    <name type="scientific">Erythroxylum novogranatense</name>
    <dbReference type="NCBI Taxonomy" id="1862640"/>
    <lineage>
        <taxon>Eukaryota</taxon>
        <taxon>Viridiplantae</taxon>
        <taxon>Streptophyta</taxon>
        <taxon>Embryophyta</taxon>
        <taxon>Tracheophyta</taxon>
        <taxon>Spermatophyta</taxon>
        <taxon>Magnoliopsida</taxon>
        <taxon>eudicotyledons</taxon>
        <taxon>Gunneridae</taxon>
        <taxon>Pentapetalae</taxon>
        <taxon>rosids</taxon>
        <taxon>fabids</taxon>
        <taxon>Malpighiales</taxon>
        <taxon>Erythroxylaceae</taxon>
        <taxon>Erythroxylum</taxon>
    </lineage>
</organism>
<evidence type="ECO:0000313" key="3">
    <source>
        <dbReference type="Proteomes" id="UP001159364"/>
    </source>
</evidence>
<gene>
    <name evidence="2" type="ORF">K2173_009718</name>
</gene>
<proteinExistence type="predicted"/>
<evidence type="ECO:0000313" key="2">
    <source>
        <dbReference type="EMBL" id="KAJ8774287.1"/>
    </source>
</evidence>
<feature type="compositionally biased region" description="Polar residues" evidence="1">
    <location>
        <begin position="227"/>
        <end position="264"/>
    </location>
</feature>
<keyword evidence="3" id="KW-1185">Reference proteome</keyword>